<evidence type="ECO:0000256" key="1">
    <source>
        <dbReference type="SAM" id="SignalP"/>
    </source>
</evidence>
<evidence type="ECO:0000313" key="3">
    <source>
        <dbReference type="Proteomes" id="UP000278332"/>
    </source>
</evidence>
<name>A0A3M4VI05_PSECI</name>
<dbReference type="Proteomes" id="UP000278332">
    <property type="component" value="Unassembled WGS sequence"/>
</dbReference>
<proteinExistence type="predicted"/>
<reference evidence="2 3" key="1">
    <citation type="submission" date="2018-08" db="EMBL/GenBank/DDBJ databases">
        <title>Recombination of ecologically and evolutionarily significant loci maintains genetic cohesion in the Pseudomonas syringae species complex.</title>
        <authorList>
            <person name="Dillon M."/>
            <person name="Thakur S."/>
            <person name="Almeida R.N.D."/>
            <person name="Weir B.S."/>
            <person name="Guttman D.S."/>
        </authorList>
    </citation>
    <scope>NUCLEOTIDE SEQUENCE [LARGE SCALE GENOMIC DNA]</scope>
    <source>
        <strain evidence="2 3">ICMP 6917</strain>
    </source>
</reference>
<keyword evidence="1" id="KW-0732">Signal</keyword>
<feature type="signal peptide" evidence="1">
    <location>
        <begin position="1"/>
        <end position="18"/>
    </location>
</feature>
<dbReference type="AlphaFoldDB" id="A0A3M4VI05"/>
<accession>A0A3M4VI05</accession>
<evidence type="ECO:0000313" key="2">
    <source>
        <dbReference type="EMBL" id="RMR50622.1"/>
    </source>
</evidence>
<dbReference type="EMBL" id="RBRY01000176">
    <property type="protein sequence ID" value="RMR50622.1"/>
    <property type="molecule type" value="Genomic_DNA"/>
</dbReference>
<feature type="chain" id="PRO_5018295054" evidence="1">
    <location>
        <begin position="19"/>
        <end position="323"/>
    </location>
</feature>
<organism evidence="2 3">
    <name type="scientific">Pseudomonas cichorii</name>
    <dbReference type="NCBI Taxonomy" id="36746"/>
    <lineage>
        <taxon>Bacteria</taxon>
        <taxon>Pseudomonadati</taxon>
        <taxon>Pseudomonadota</taxon>
        <taxon>Gammaproteobacteria</taxon>
        <taxon>Pseudomonadales</taxon>
        <taxon>Pseudomonadaceae</taxon>
        <taxon>Pseudomonas</taxon>
    </lineage>
</organism>
<comment type="caution">
    <text evidence="2">The sequence shown here is derived from an EMBL/GenBank/DDBJ whole genome shotgun (WGS) entry which is preliminary data.</text>
</comment>
<sequence length="323" mass="34132">MKARIAAALFAVATSSSAEDLKEFKFSTPLPVVQNDTPATCAFKDFKAPDAMVVYAAGAYSGRELPFQIDQSGHQATQFDIAVNSPEQPVALILGAYEPTVWNIGWSQGTKIVAVYVSGYHRQGVAGLDAKVPVLNSSYENKGPCGYLYVGKEQNTALNPLSRQLFGQPVKLVYPADKSGNILIGQPLSSDARLVTSTTVTPESFQEKGAPLAGQPGLEEAVANGLLRAATNEDALAWVNAKVASTPERDVPPVAGVGKPRPSAPALFNAYVVLKPFTYPAGLYGAHAATFFIPKGVPVPKGQSGHSAVYDFNSMRCIGAVCQ</sequence>
<dbReference type="RefSeq" id="WP_122321877.1">
    <property type="nucleotide sequence ID" value="NZ_RBRY01000176.1"/>
</dbReference>
<protein>
    <submittedName>
        <fullName evidence="2">Uncharacterized protein</fullName>
    </submittedName>
</protein>
<gene>
    <name evidence="2" type="ORF">ALP84_00924</name>
</gene>